<proteinExistence type="inferred from homology"/>
<dbReference type="PANTHER" id="PTHR30509">
    <property type="entry name" value="P-HYDROXYBENZOIC ACID EFFLUX PUMP SUBUNIT-RELATED"/>
    <property type="match status" value="1"/>
</dbReference>
<accession>A0ABS5JV70</accession>
<dbReference type="RefSeq" id="WP_212216014.1">
    <property type="nucleotide sequence ID" value="NZ_JAGUCO010000006.1"/>
</dbReference>
<evidence type="ECO:0000256" key="7">
    <source>
        <dbReference type="SAM" id="Coils"/>
    </source>
</evidence>
<evidence type="ECO:0000256" key="5">
    <source>
        <dbReference type="ARBA" id="ARBA00023136"/>
    </source>
</evidence>
<feature type="transmembrane region" description="Helical" evidence="8">
    <location>
        <begin position="73"/>
        <end position="90"/>
    </location>
</feature>
<organism evidence="11 12">
    <name type="scientific">Carboxylicivirga linearis</name>
    <dbReference type="NCBI Taxonomy" id="1628157"/>
    <lineage>
        <taxon>Bacteria</taxon>
        <taxon>Pseudomonadati</taxon>
        <taxon>Bacteroidota</taxon>
        <taxon>Bacteroidia</taxon>
        <taxon>Marinilabiliales</taxon>
        <taxon>Marinilabiliaceae</taxon>
        <taxon>Carboxylicivirga</taxon>
    </lineage>
</organism>
<dbReference type="NCBIfam" id="TIGR01667">
    <property type="entry name" value="YCCS_YHFK"/>
    <property type="match status" value="1"/>
</dbReference>
<dbReference type="EMBL" id="JAGUCO010000006">
    <property type="protein sequence ID" value="MBS2098772.1"/>
    <property type="molecule type" value="Genomic_DNA"/>
</dbReference>
<keyword evidence="3 8" id="KW-0812">Transmembrane</keyword>
<dbReference type="InterPro" id="IPR010019">
    <property type="entry name" value="Integral_membrane_YccS"/>
</dbReference>
<feature type="transmembrane region" description="Helical" evidence="8">
    <location>
        <begin position="430"/>
        <end position="451"/>
    </location>
</feature>
<feature type="transmembrane region" description="Helical" evidence="8">
    <location>
        <begin position="506"/>
        <end position="524"/>
    </location>
</feature>
<keyword evidence="12" id="KW-1185">Reference proteome</keyword>
<sequence length="707" mass="80834">MARIAFPYLHRLRIKMWRNPDLLYSTKVTVAMAVLVIPLVALGYPYFGSTLALGVVAGGLAETDDHPKGRIKALLLTWGGFLITTFSVVLLRPYPIIFGVGFVLATITFVLIGGMSERYRGISYGAILVSIYAMLGMHYSPEWYWEPILLVAGAVIYGIFSLILLYFKPTRLLDERLARGYLALADYLDAKAKLFPSDGQEENVVGGHLAILNVQVVNLLEKCKEVLNSYGEEVNDPKVLMPYLQRFMLLQSLHERAASSQERYEKLGKKIEYKEILEGFGELLHQLAHACRLASKNLLTGERYNHPVSIGWLVSALEFEIDKMAEEDKQLLILLFHNLTRSHQSLEHFNEPEKSTSPPRLRQDTRTLFQRIKDQLSFQHPRLRYAIRLSTCFLVGYIIATYFQIEKGEWIVLTALFVNQPTYSETRKRLFQRVMGTMAGVVIGVSVIQILPTDSGQVIMLLASAFWFFFYRQANYAFAVVFITIYVLSSNNLITDSGIAVMFPRMLDTILGATLAILSIRVLWPDWQYRRLPGLLSSALRKNAEYFSTVVKAHKPNEGVDDYDYRVARREAHKADNQLTLSWQSMRLEPRKQRFMMEQAFTLTYLNHALVSYISAFGARRDTDPLIVDGYNELAVQINEALNRAADIIEGKEDVDKHSLKEMLMTMRDRIDDLNNEKKRQQLRLFYNIAGVSNKLLKQARSMSEKE</sequence>
<dbReference type="NCBIfam" id="TIGR01666">
    <property type="entry name" value="YCCS"/>
    <property type="match status" value="1"/>
</dbReference>
<evidence type="ECO:0000313" key="11">
    <source>
        <dbReference type="EMBL" id="MBS2098772.1"/>
    </source>
</evidence>
<dbReference type="Pfam" id="PF12805">
    <property type="entry name" value="FUSC-like"/>
    <property type="match status" value="1"/>
</dbReference>
<comment type="caution">
    <text evidence="11">The sequence shown here is derived from an EMBL/GenBank/DDBJ whole genome shotgun (WGS) entry which is preliminary data.</text>
</comment>
<feature type="transmembrane region" description="Helical" evidence="8">
    <location>
        <begin position="458"/>
        <end position="486"/>
    </location>
</feature>
<evidence type="ECO:0000259" key="10">
    <source>
        <dbReference type="Pfam" id="PF13515"/>
    </source>
</evidence>
<keyword evidence="7" id="KW-0175">Coiled coil</keyword>
<evidence type="ECO:0000259" key="9">
    <source>
        <dbReference type="Pfam" id="PF12805"/>
    </source>
</evidence>
<keyword evidence="4 8" id="KW-1133">Transmembrane helix</keyword>
<evidence type="ECO:0000256" key="3">
    <source>
        <dbReference type="ARBA" id="ARBA00022692"/>
    </source>
</evidence>
<feature type="domain" description="Integral membrane protein YccS N-terminal" evidence="9">
    <location>
        <begin position="74"/>
        <end position="330"/>
    </location>
</feature>
<name>A0ABS5JV70_9BACT</name>
<feature type="domain" description="Integral membrane bound transporter" evidence="10">
    <location>
        <begin position="396"/>
        <end position="518"/>
    </location>
</feature>
<feature type="coiled-coil region" evidence="7">
    <location>
        <begin position="657"/>
        <end position="684"/>
    </location>
</feature>
<evidence type="ECO:0000256" key="6">
    <source>
        <dbReference type="ARBA" id="ARBA00043993"/>
    </source>
</evidence>
<dbReference type="Proteomes" id="UP000708576">
    <property type="component" value="Unassembled WGS sequence"/>
</dbReference>
<comment type="subcellular location">
    <subcellularLocation>
        <location evidence="1">Cell membrane</location>
        <topology evidence="1">Multi-pass membrane protein</topology>
    </subcellularLocation>
</comment>
<keyword evidence="2" id="KW-1003">Cell membrane</keyword>
<evidence type="ECO:0000313" key="12">
    <source>
        <dbReference type="Proteomes" id="UP000708576"/>
    </source>
</evidence>
<evidence type="ECO:0000256" key="2">
    <source>
        <dbReference type="ARBA" id="ARBA00022475"/>
    </source>
</evidence>
<dbReference type="InterPro" id="IPR010020">
    <property type="entry name" value="Integral_membrane_YCCS_YHJK"/>
</dbReference>
<feature type="transmembrane region" description="Helical" evidence="8">
    <location>
        <begin position="122"/>
        <end position="141"/>
    </location>
</feature>
<protein>
    <submittedName>
        <fullName evidence="11">TIGR01666 family membrane protein</fullName>
    </submittedName>
</protein>
<gene>
    <name evidence="11" type="primary">yccS</name>
    <name evidence="11" type="ORF">KEM10_10825</name>
</gene>
<comment type="similarity">
    <text evidence="6">Belongs to the YccS/YhfK family.</text>
</comment>
<feature type="transmembrane region" description="Helical" evidence="8">
    <location>
        <begin position="147"/>
        <end position="167"/>
    </location>
</feature>
<keyword evidence="5 8" id="KW-0472">Membrane</keyword>
<evidence type="ECO:0000256" key="8">
    <source>
        <dbReference type="SAM" id="Phobius"/>
    </source>
</evidence>
<dbReference type="InterPro" id="IPR049453">
    <property type="entry name" value="Memb_transporter_dom"/>
</dbReference>
<feature type="transmembrane region" description="Helical" evidence="8">
    <location>
        <begin position="44"/>
        <end position="61"/>
    </location>
</feature>
<reference evidence="11 12" key="1">
    <citation type="journal article" date="2015" name="Int. J. Syst. Evol. Microbiol.">
        <title>Carboxylicivirga linearis sp. nov., isolated from a sea cucumber culture pond.</title>
        <authorList>
            <person name="Wang F.Q."/>
            <person name="Zhou Y.X."/>
            <person name="Lin X.Z."/>
            <person name="Chen G.J."/>
            <person name="Du Z.J."/>
        </authorList>
    </citation>
    <scope>NUCLEOTIDE SEQUENCE [LARGE SCALE GENOMIC DNA]</scope>
    <source>
        <strain evidence="11 12">FB218</strain>
    </source>
</reference>
<dbReference type="Pfam" id="PF13515">
    <property type="entry name" value="FUSC_2"/>
    <property type="match status" value="1"/>
</dbReference>
<feature type="transmembrane region" description="Helical" evidence="8">
    <location>
        <begin position="96"/>
        <end position="115"/>
    </location>
</feature>
<dbReference type="InterPro" id="IPR032692">
    <property type="entry name" value="YccS_N"/>
</dbReference>
<evidence type="ECO:0000256" key="1">
    <source>
        <dbReference type="ARBA" id="ARBA00004651"/>
    </source>
</evidence>
<dbReference type="PANTHER" id="PTHR30509:SF9">
    <property type="entry name" value="MULTIDRUG RESISTANCE PROTEIN MDTO"/>
    <property type="match status" value="1"/>
</dbReference>
<evidence type="ECO:0000256" key="4">
    <source>
        <dbReference type="ARBA" id="ARBA00022989"/>
    </source>
</evidence>